<protein>
    <submittedName>
        <fullName evidence="4">Alpha/beta hydrolase domain-containing protein</fullName>
    </submittedName>
</protein>
<proteinExistence type="predicted"/>
<dbReference type="EMBL" id="JBBHJY010000014">
    <property type="protein sequence ID" value="MEJ6012142.1"/>
    <property type="molecule type" value="Genomic_DNA"/>
</dbReference>
<evidence type="ECO:0000256" key="1">
    <source>
        <dbReference type="SAM" id="MobiDB-lite"/>
    </source>
</evidence>
<sequence length="455" mass="49079">MQLLKALISLTMVLIASSETSAAKNIPIPQVSGPVPTTPDRGESYRGSNEQPVPGPGLPMPDLERVGYVQEEFVISGTIDGKPYRTSLLVRRPKDLQRFSGLVGVETIHAGGAIPFWGTGREVWAPGGHGWVAVASQRAALENRVKKFNPARYASLYIPEAPAGANGMMASPQDAISQAIMTQVGMLLKSNRKSGPFGGAKVRYLLMGGSSQTGGTTLRYIEQSHAAARLPNGKPIYDGYMPMEAFSATRIEGGDAAVIHAVGEGDFALFRAGNPQMMFSSREDADAPRDRFREYQFAAASHVPTRGRNSTDRPGEYPSQFPTQPFYKMSLLHLIDWVTMGTVPPRGPRLEQTTDGVMQRDEHGNVKGGIRSPWVDVPSARIIAAAPIAPGDPNTRAQQGVQENFSPAKLAALYGTREAYLARFNAGLDALVAARWITTADGARYKSEEAAKPPF</sequence>
<name>A0ABU8SE11_9SPHN</name>
<feature type="region of interest" description="Disordered" evidence="1">
    <location>
        <begin position="26"/>
        <end position="60"/>
    </location>
</feature>
<dbReference type="RefSeq" id="WP_339970036.1">
    <property type="nucleotide sequence ID" value="NZ_JBBHJY010000014.1"/>
</dbReference>
<evidence type="ECO:0000256" key="2">
    <source>
        <dbReference type="SAM" id="SignalP"/>
    </source>
</evidence>
<evidence type="ECO:0000259" key="3">
    <source>
        <dbReference type="Pfam" id="PF20091"/>
    </source>
</evidence>
<gene>
    <name evidence="4" type="ORF">WG900_19735</name>
</gene>
<dbReference type="Proteomes" id="UP001379235">
    <property type="component" value="Unassembled WGS sequence"/>
</dbReference>
<dbReference type="Pfam" id="PF20091">
    <property type="entry name" value="Abhydrolase_10"/>
    <property type="match status" value="1"/>
</dbReference>
<reference evidence="4 5" key="1">
    <citation type="submission" date="2024-03" db="EMBL/GenBank/DDBJ databases">
        <authorList>
            <person name="Jo J.-H."/>
        </authorList>
    </citation>
    <scope>NUCLEOTIDE SEQUENCE [LARGE SCALE GENOMIC DNA]</scope>
    <source>
        <strain evidence="4 5">AS3R-12</strain>
    </source>
</reference>
<evidence type="ECO:0000313" key="5">
    <source>
        <dbReference type="Proteomes" id="UP001379235"/>
    </source>
</evidence>
<dbReference type="InterPro" id="IPR045394">
    <property type="entry name" value="Abhydrolase_dom"/>
</dbReference>
<organism evidence="4 5">
    <name type="scientific">Novosphingobium aquae</name>
    <dbReference type="NCBI Taxonomy" id="3133435"/>
    <lineage>
        <taxon>Bacteria</taxon>
        <taxon>Pseudomonadati</taxon>
        <taxon>Pseudomonadota</taxon>
        <taxon>Alphaproteobacteria</taxon>
        <taxon>Sphingomonadales</taxon>
        <taxon>Sphingomonadaceae</taxon>
        <taxon>Novosphingobium</taxon>
    </lineage>
</organism>
<evidence type="ECO:0000313" key="4">
    <source>
        <dbReference type="EMBL" id="MEJ6012142.1"/>
    </source>
</evidence>
<keyword evidence="4" id="KW-0378">Hydrolase</keyword>
<dbReference type="GO" id="GO:0016787">
    <property type="term" value="F:hydrolase activity"/>
    <property type="evidence" value="ECO:0007669"/>
    <property type="project" value="UniProtKB-KW"/>
</dbReference>
<feature type="chain" id="PRO_5047063700" evidence="2">
    <location>
        <begin position="23"/>
        <end position="455"/>
    </location>
</feature>
<accession>A0ABU8SE11</accession>
<keyword evidence="5" id="KW-1185">Reference proteome</keyword>
<comment type="caution">
    <text evidence="4">The sequence shown here is derived from an EMBL/GenBank/DDBJ whole genome shotgun (WGS) entry which is preliminary data.</text>
</comment>
<keyword evidence="2" id="KW-0732">Signal</keyword>
<feature type="domain" description="Alpha/beta hydrolase" evidence="3">
    <location>
        <begin position="32"/>
        <end position="445"/>
    </location>
</feature>
<feature type="signal peptide" evidence="2">
    <location>
        <begin position="1"/>
        <end position="22"/>
    </location>
</feature>